<feature type="non-terminal residue" evidence="2">
    <location>
        <position position="152"/>
    </location>
</feature>
<feature type="non-terminal residue" evidence="2">
    <location>
        <position position="1"/>
    </location>
</feature>
<evidence type="ECO:0000256" key="1">
    <source>
        <dbReference type="SAM" id="MobiDB-lite"/>
    </source>
</evidence>
<evidence type="ECO:0000313" key="2">
    <source>
        <dbReference type="EMBL" id="JAG23360.1"/>
    </source>
</evidence>
<reference evidence="2" key="2">
    <citation type="submission" date="2014-07" db="EMBL/GenBank/DDBJ databases">
        <authorList>
            <person name="Hull J."/>
        </authorList>
    </citation>
    <scope>NUCLEOTIDE SEQUENCE</scope>
</reference>
<reference evidence="2" key="1">
    <citation type="journal article" date="2014" name="PLoS ONE">
        <title>Transcriptome-Based Identification of ABC Transporters in the Western Tarnished Plant Bug Lygus hesperus.</title>
        <authorList>
            <person name="Hull J.J."/>
            <person name="Chaney K."/>
            <person name="Geib S.M."/>
            <person name="Fabrick J.A."/>
            <person name="Brent C.S."/>
            <person name="Walsh D."/>
            <person name="Lavine L.C."/>
        </authorList>
    </citation>
    <scope>NUCLEOTIDE SEQUENCE</scope>
</reference>
<organism evidence="2">
    <name type="scientific">Lygus hesperus</name>
    <name type="common">Western plant bug</name>
    <dbReference type="NCBI Taxonomy" id="30085"/>
    <lineage>
        <taxon>Eukaryota</taxon>
        <taxon>Metazoa</taxon>
        <taxon>Ecdysozoa</taxon>
        <taxon>Arthropoda</taxon>
        <taxon>Hexapoda</taxon>
        <taxon>Insecta</taxon>
        <taxon>Pterygota</taxon>
        <taxon>Neoptera</taxon>
        <taxon>Paraneoptera</taxon>
        <taxon>Hemiptera</taxon>
        <taxon>Heteroptera</taxon>
        <taxon>Panheteroptera</taxon>
        <taxon>Cimicomorpha</taxon>
        <taxon>Miridae</taxon>
        <taxon>Mirini</taxon>
        <taxon>Lygus</taxon>
    </lineage>
</organism>
<feature type="region of interest" description="Disordered" evidence="1">
    <location>
        <begin position="132"/>
        <end position="152"/>
    </location>
</feature>
<feature type="compositionally biased region" description="Basic residues" evidence="1">
    <location>
        <begin position="135"/>
        <end position="152"/>
    </location>
</feature>
<proteinExistence type="predicted"/>
<protein>
    <submittedName>
        <fullName evidence="2">Nidogen-2</fullName>
    </submittedName>
</protein>
<dbReference type="AlphaFoldDB" id="A0A0A9Y1G5"/>
<sequence>TVEELTALGVTKRKLDKLVGFVYNVDPKDVSRPVLTSLKRGSKIWSSGDVTCKCRHGRQNFNRNIVTKCVKRQEKCHFMSCLGGACKCRHGRQPSIRISKAGLTSYEAGRCEDKHVRKPRNSELCGVCGGSERNKCKKKKDPCKKKKNPCKT</sequence>
<name>A0A0A9Y1G5_LYGHE</name>
<gene>
    <name evidence="2" type="primary">NID2</name>
    <name evidence="2" type="ORF">CM83_28445</name>
</gene>
<dbReference type="EMBL" id="GBHO01020244">
    <property type="protein sequence ID" value="JAG23360.1"/>
    <property type="molecule type" value="Transcribed_RNA"/>
</dbReference>
<accession>A0A0A9Y1G5</accession>